<organism evidence="1 2">
    <name type="scientific">Pan troglodytes</name>
    <name type="common">Chimpanzee</name>
    <dbReference type="NCBI Taxonomy" id="9598"/>
    <lineage>
        <taxon>Eukaryota</taxon>
        <taxon>Metazoa</taxon>
        <taxon>Chordata</taxon>
        <taxon>Craniata</taxon>
        <taxon>Vertebrata</taxon>
        <taxon>Euteleostomi</taxon>
        <taxon>Mammalia</taxon>
        <taxon>Eutheria</taxon>
        <taxon>Euarchontoglires</taxon>
        <taxon>Primates</taxon>
        <taxon>Haplorrhini</taxon>
        <taxon>Catarrhini</taxon>
        <taxon>Hominidae</taxon>
        <taxon>Pan</taxon>
    </lineage>
</organism>
<dbReference type="Proteomes" id="UP000236370">
    <property type="component" value="Unassembled WGS sequence"/>
</dbReference>
<evidence type="ECO:0000313" key="2">
    <source>
        <dbReference type="Proteomes" id="UP000236370"/>
    </source>
</evidence>
<comment type="caution">
    <text evidence="1">The sequence shown here is derived from an EMBL/GenBank/DDBJ whole genome shotgun (WGS) entry which is preliminary data.</text>
</comment>
<protein>
    <submittedName>
        <fullName evidence="1">SPDL1 isoform 3</fullName>
    </submittedName>
</protein>
<name>A0A2J8LXZ4_PANTR</name>
<dbReference type="EMBL" id="NBAG03000276">
    <property type="protein sequence ID" value="PNI52166.1"/>
    <property type="molecule type" value="Genomic_DNA"/>
</dbReference>
<reference evidence="1 2" key="1">
    <citation type="submission" date="2017-12" db="EMBL/GenBank/DDBJ databases">
        <title>High-resolution comparative analysis of great ape genomes.</title>
        <authorList>
            <person name="Pollen A."/>
            <person name="Hastie A."/>
            <person name="Hormozdiari F."/>
            <person name="Dougherty M."/>
            <person name="Liu R."/>
            <person name="Chaisson M."/>
            <person name="Hoppe E."/>
            <person name="Hill C."/>
            <person name="Pang A."/>
            <person name="Hillier L."/>
            <person name="Baker C."/>
            <person name="Armstrong J."/>
            <person name="Shendure J."/>
            <person name="Paten B."/>
            <person name="Wilson R."/>
            <person name="Chao H."/>
            <person name="Schneider V."/>
            <person name="Ventura M."/>
            <person name="Kronenberg Z."/>
            <person name="Murali S."/>
            <person name="Gordon D."/>
            <person name="Cantsilieris S."/>
            <person name="Munson K."/>
            <person name="Nelson B."/>
            <person name="Raja A."/>
            <person name="Underwood J."/>
            <person name="Diekhans M."/>
            <person name="Fiddes I."/>
            <person name="Haussler D."/>
            <person name="Eichler E."/>
        </authorList>
    </citation>
    <scope>NUCLEOTIDE SEQUENCE [LARGE SCALE GENOMIC DNA]</scope>
    <source>
        <strain evidence="1">Yerkes chimp pedigree #C0471</strain>
    </source>
</reference>
<proteinExistence type="predicted"/>
<dbReference type="SMR" id="A0A2J8LXZ4"/>
<evidence type="ECO:0000313" key="1">
    <source>
        <dbReference type="EMBL" id="PNI52166.1"/>
    </source>
</evidence>
<gene>
    <name evidence="1" type="ORF">CK820_G0025801</name>
</gene>
<sequence length="44" mass="5191">MEADIITNLRCRLKEAEEERLKAAQVMNKKNIPFKEKLNSRVEC</sequence>
<accession>A0A2J8LXZ4</accession>
<dbReference type="AlphaFoldDB" id="A0A2J8LXZ4"/>